<keyword evidence="6" id="KW-1133">Transmembrane helix</keyword>
<dbReference type="FunFam" id="2.160.20.70:FF:000001">
    <property type="entry name" value="Adenylyl cyclase-associated protein"/>
    <property type="match status" value="1"/>
</dbReference>
<reference evidence="9" key="3">
    <citation type="journal article" date="2014" name="Nature">
        <title>Elephant shark genome provides unique insights into gnathostome evolution.</title>
        <authorList>
            <consortium name="International Elephant Shark Genome Sequencing Consortium"/>
            <person name="Venkatesh B."/>
            <person name="Lee A.P."/>
            <person name="Ravi V."/>
            <person name="Maurya A.K."/>
            <person name="Lian M.M."/>
            <person name="Swann J.B."/>
            <person name="Ohta Y."/>
            <person name="Flajnik M.F."/>
            <person name="Sutoh Y."/>
            <person name="Kasahara M."/>
            <person name="Hoon S."/>
            <person name="Gangu V."/>
            <person name="Roy S.W."/>
            <person name="Irimia M."/>
            <person name="Korzh V."/>
            <person name="Kondrychyn I."/>
            <person name="Lim Z.W."/>
            <person name="Tay B.H."/>
            <person name="Tohari S."/>
            <person name="Kong K.W."/>
            <person name="Ho S."/>
            <person name="Lorente-Galdos B."/>
            <person name="Quilez J."/>
            <person name="Marques-Bonet T."/>
            <person name="Raney B.J."/>
            <person name="Ingham P.W."/>
            <person name="Tay A."/>
            <person name="Hillier L.W."/>
            <person name="Minx P."/>
            <person name="Boehm T."/>
            <person name="Wilson R.K."/>
            <person name="Brenner S."/>
            <person name="Warren W.C."/>
        </authorList>
    </citation>
    <scope>NUCLEOTIDE SEQUENCE [LARGE SCALE GENOMIC DNA]</scope>
</reference>
<evidence type="ECO:0000256" key="5">
    <source>
        <dbReference type="SAM" id="MobiDB-lite"/>
    </source>
</evidence>
<evidence type="ECO:0000313" key="8">
    <source>
        <dbReference type="Ensembl" id="ENSCMIP00000016646.1"/>
    </source>
</evidence>
<keyword evidence="3" id="KW-1003">Cell membrane</keyword>
<dbReference type="Pfam" id="PF21938">
    <property type="entry name" value="CAP_N"/>
    <property type="match status" value="1"/>
</dbReference>
<dbReference type="FunFam" id="1.25.40.330:FF:000001">
    <property type="entry name" value="Adenylyl cyclase-associated protein"/>
    <property type="match status" value="1"/>
</dbReference>
<feature type="compositionally biased region" description="Pro residues" evidence="5">
    <location>
        <begin position="284"/>
        <end position="296"/>
    </location>
</feature>
<feature type="compositionally biased region" description="Low complexity" evidence="5">
    <location>
        <begin position="346"/>
        <end position="372"/>
    </location>
</feature>
<dbReference type="PROSITE" id="PS51329">
    <property type="entry name" value="C_CAP_COFACTOR_C"/>
    <property type="match status" value="1"/>
</dbReference>
<reference evidence="8" key="5">
    <citation type="submission" date="2025-09" db="UniProtKB">
        <authorList>
            <consortium name="Ensembl"/>
        </authorList>
    </citation>
    <scope>IDENTIFICATION</scope>
</reference>
<dbReference type="Pfam" id="PF08603">
    <property type="entry name" value="CAP_C"/>
    <property type="match status" value="1"/>
</dbReference>
<protein>
    <submittedName>
        <fullName evidence="8">Cyclase associated actin cytoskeleton regulatory protein 2</fullName>
    </submittedName>
</protein>
<dbReference type="GO" id="GO:0008179">
    <property type="term" value="F:adenylate cyclase binding"/>
    <property type="evidence" value="ECO:0007669"/>
    <property type="project" value="TreeGrafter"/>
</dbReference>
<dbReference type="InParanoid" id="A0A4W3HKQ3"/>
<keyword evidence="4 6" id="KW-0472">Membrane</keyword>
<dbReference type="Gene3D" id="2.160.20.70">
    <property type="match status" value="1"/>
</dbReference>
<dbReference type="AlphaFoldDB" id="A0A4W3HKQ3"/>
<feature type="compositionally biased region" description="Low complexity" evidence="5">
    <location>
        <begin position="269"/>
        <end position="283"/>
    </location>
</feature>
<evidence type="ECO:0000256" key="2">
    <source>
        <dbReference type="ARBA" id="ARBA00007659"/>
    </source>
</evidence>
<dbReference type="GO" id="GO:0003779">
    <property type="term" value="F:actin binding"/>
    <property type="evidence" value="ECO:0007669"/>
    <property type="project" value="InterPro"/>
</dbReference>
<evidence type="ECO:0000313" key="9">
    <source>
        <dbReference type="Proteomes" id="UP000314986"/>
    </source>
</evidence>
<organism evidence="8 9">
    <name type="scientific">Callorhinchus milii</name>
    <name type="common">Ghost shark</name>
    <dbReference type="NCBI Taxonomy" id="7868"/>
    <lineage>
        <taxon>Eukaryota</taxon>
        <taxon>Metazoa</taxon>
        <taxon>Chordata</taxon>
        <taxon>Craniata</taxon>
        <taxon>Vertebrata</taxon>
        <taxon>Chondrichthyes</taxon>
        <taxon>Holocephali</taxon>
        <taxon>Chimaeriformes</taxon>
        <taxon>Callorhinchidae</taxon>
        <taxon>Callorhinchus</taxon>
    </lineage>
</organism>
<dbReference type="InterPro" id="IPR036223">
    <property type="entry name" value="CAP_C_sf"/>
</dbReference>
<dbReference type="SMART" id="SM00673">
    <property type="entry name" value="CARP"/>
    <property type="match status" value="2"/>
</dbReference>
<dbReference type="PROSITE" id="PS01089">
    <property type="entry name" value="CAP_2"/>
    <property type="match status" value="1"/>
</dbReference>
<proteinExistence type="inferred from homology"/>
<feature type="region of interest" description="Disordered" evidence="5">
    <location>
        <begin position="269"/>
        <end position="307"/>
    </location>
</feature>
<dbReference type="Gene3D" id="1.25.40.330">
    <property type="entry name" value="Adenylate cyclase-associated CAP, N-terminal domain"/>
    <property type="match status" value="1"/>
</dbReference>
<dbReference type="GO" id="GO:0019933">
    <property type="term" value="P:cAMP-mediated signaling"/>
    <property type="evidence" value="ECO:0007669"/>
    <property type="project" value="TreeGrafter"/>
</dbReference>
<dbReference type="InterPro" id="IPR013912">
    <property type="entry name" value="Adenylate_cyclase-assoc_CAP_C"/>
</dbReference>
<comment type="subcellular location">
    <subcellularLocation>
        <location evidence="1">Cell membrane</location>
        <topology evidence="1">Peripheral membrane protein</topology>
    </subcellularLocation>
</comment>
<dbReference type="GO" id="GO:0005737">
    <property type="term" value="C:cytoplasm"/>
    <property type="evidence" value="ECO:0007669"/>
    <property type="project" value="TreeGrafter"/>
</dbReference>
<reference evidence="9" key="1">
    <citation type="journal article" date="2006" name="Science">
        <title>Ancient noncoding elements conserved in the human genome.</title>
        <authorList>
            <person name="Venkatesh B."/>
            <person name="Kirkness E.F."/>
            <person name="Loh Y.H."/>
            <person name="Halpern A.L."/>
            <person name="Lee A.P."/>
            <person name="Johnson J."/>
            <person name="Dandona N."/>
            <person name="Viswanathan L.D."/>
            <person name="Tay A."/>
            <person name="Venter J.C."/>
            <person name="Strausberg R.L."/>
            <person name="Brenner S."/>
        </authorList>
    </citation>
    <scope>NUCLEOTIDE SEQUENCE [LARGE SCALE GENOMIC DNA]</scope>
</reference>
<dbReference type="Ensembl" id="ENSCMIT00000016978.1">
    <property type="protein sequence ID" value="ENSCMIP00000016646.1"/>
    <property type="gene ID" value="ENSCMIG00000007876.1"/>
</dbReference>
<evidence type="ECO:0000256" key="6">
    <source>
        <dbReference type="SAM" id="Phobius"/>
    </source>
</evidence>
<dbReference type="GeneTree" id="ENSGT00390000017955"/>
<evidence type="ECO:0000256" key="3">
    <source>
        <dbReference type="ARBA" id="ARBA00022475"/>
    </source>
</evidence>
<dbReference type="SUPFAM" id="SSF101278">
    <property type="entry name" value="N-terminal domain of adenylylcyclase associated protein, CAP"/>
    <property type="match status" value="1"/>
</dbReference>
<feature type="region of interest" description="Disordered" evidence="5">
    <location>
        <begin position="331"/>
        <end position="372"/>
    </location>
</feature>
<accession>A0A4W3HKQ3</accession>
<dbReference type="InterPro" id="IPR036222">
    <property type="entry name" value="CAP_N_sf"/>
</dbReference>
<reference evidence="9" key="2">
    <citation type="journal article" date="2007" name="PLoS Biol.">
        <title>Survey sequencing and comparative analysis of the elephant shark (Callorhinchus milii) genome.</title>
        <authorList>
            <person name="Venkatesh B."/>
            <person name="Kirkness E.F."/>
            <person name="Loh Y.H."/>
            <person name="Halpern A.L."/>
            <person name="Lee A.P."/>
            <person name="Johnson J."/>
            <person name="Dandona N."/>
            <person name="Viswanathan L.D."/>
            <person name="Tay A."/>
            <person name="Venter J.C."/>
            <person name="Strausberg R.L."/>
            <person name="Brenner S."/>
        </authorList>
    </citation>
    <scope>NUCLEOTIDE SEQUENCE [LARGE SCALE GENOMIC DNA]</scope>
</reference>
<dbReference type="PANTHER" id="PTHR10652:SF2">
    <property type="entry name" value="ADENYLYL CYCLASE-ASSOCIATED PROTEIN 2"/>
    <property type="match status" value="1"/>
</dbReference>
<dbReference type="InterPro" id="IPR006599">
    <property type="entry name" value="CARP_motif"/>
</dbReference>
<sequence length="526" mass="58388">MLFVFFDFCINCVLWLAMSAGLQKKMLYYTCNYLKVYILVIFSCSLCLFDLSSLSIMAELQNLVERLEIAVHHLESMSFKFSGCGTPLANGDDGGLVPYVEAFDALLSGSVAEFVKHSKIIGDDVEKHAVMLSAAFQAERHFLLMACKLQQPLQIEMTVLLKPLSDKIQEIQNFREKNRGSKLFNHLSAVSESVAALGWVAVVPKPGPYVKEMNDAATFYTNRVLKEYKDNDKRHVEWVKSFLTIWTQLQAYIKEYHITGLSWNNSGPDASALSPGAPPLGGSCPPPPPPPGPPPAFADDPPQDETSVARSQLFADLNQGEGITRALRHVPDAQKTHKNPNLRSQSGSVNSPSKSHKSSPTSPNSPQQPRTPMLKLEGKKWRVEYQENVGDLVISETELKHVAYVFKCSSSMLQIQGKINSITIDSCHKLSLVFDNVVGIVEIINSRDVQIQVLNKVPTISVNKTEGCHIYLSEESLDCEIVSAKSSEVNILIPHDDDYKEYPIPEQFKTTWDGSKLVTEASEIVG</sequence>
<dbReference type="InterPro" id="IPR016098">
    <property type="entry name" value="CAP/MinC_C"/>
</dbReference>
<evidence type="ECO:0000256" key="4">
    <source>
        <dbReference type="ARBA" id="ARBA00023136"/>
    </source>
</evidence>
<feature type="transmembrane region" description="Helical" evidence="6">
    <location>
        <begin position="35"/>
        <end position="57"/>
    </location>
</feature>
<dbReference type="InterPro" id="IPR017901">
    <property type="entry name" value="C-CAP_CF_C-like"/>
</dbReference>
<dbReference type="SUPFAM" id="SSF69340">
    <property type="entry name" value="C-terminal domain of adenylylcyclase associated protein"/>
    <property type="match status" value="1"/>
</dbReference>
<dbReference type="InterPro" id="IPR001837">
    <property type="entry name" value="Adenylate_cyclase-assoc_CAP"/>
</dbReference>
<keyword evidence="9" id="KW-1185">Reference proteome</keyword>
<evidence type="ECO:0000256" key="1">
    <source>
        <dbReference type="ARBA" id="ARBA00004202"/>
    </source>
</evidence>
<dbReference type="GO" id="GO:0000902">
    <property type="term" value="P:cell morphogenesis"/>
    <property type="evidence" value="ECO:0007669"/>
    <property type="project" value="TreeGrafter"/>
</dbReference>
<dbReference type="OMA" id="PISDHIH"/>
<reference evidence="8" key="4">
    <citation type="submission" date="2025-08" db="UniProtKB">
        <authorList>
            <consortium name="Ensembl"/>
        </authorList>
    </citation>
    <scope>IDENTIFICATION</scope>
</reference>
<dbReference type="Proteomes" id="UP000314986">
    <property type="component" value="Unassembled WGS sequence"/>
</dbReference>
<dbReference type="PANTHER" id="PTHR10652">
    <property type="entry name" value="ADENYLYL CYCLASE-ASSOCIATED PROTEIN"/>
    <property type="match status" value="1"/>
</dbReference>
<dbReference type="InterPro" id="IPR053950">
    <property type="entry name" value="CAP_N"/>
</dbReference>
<comment type="similarity">
    <text evidence="2">Belongs to the CAP family.</text>
</comment>
<name>A0A4W3HKQ3_CALMI</name>
<dbReference type="GO" id="GO:0007015">
    <property type="term" value="P:actin filament organization"/>
    <property type="evidence" value="ECO:0007669"/>
    <property type="project" value="TreeGrafter"/>
</dbReference>
<dbReference type="STRING" id="7868.ENSCMIP00000016646"/>
<feature type="domain" description="C-CAP/cofactor C-like" evidence="7">
    <location>
        <begin position="366"/>
        <end position="504"/>
    </location>
</feature>
<keyword evidence="6" id="KW-0812">Transmembrane</keyword>
<dbReference type="InterPro" id="IPR028417">
    <property type="entry name" value="CAP_CS_C"/>
</dbReference>
<dbReference type="GO" id="GO:0005886">
    <property type="term" value="C:plasma membrane"/>
    <property type="evidence" value="ECO:0007669"/>
    <property type="project" value="UniProtKB-SubCell"/>
</dbReference>
<evidence type="ECO:0000259" key="7">
    <source>
        <dbReference type="PROSITE" id="PS51329"/>
    </source>
</evidence>